<protein>
    <submittedName>
        <fullName evidence="1">Uncharacterized protein</fullName>
    </submittedName>
</protein>
<dbReference type="AlphaFoldDB" id="A0A1W1I175"/>
<dbReference type="EMBL" id="LT828648">
    <property type="protein sequence ID" value="SLM46734.1"/>
    <property type="molecule type" value="Genomic_DNA"/>
</dbReference>
<dbReference type="OrthoDB" id="9781177at2"/>
<evidence type="ECO:0000313" key="2">
    <source>
        <dbReference type="Proteomes" id="UP000192042"/>
    </source>
</evidence>
<accession>A0A1W1I175</accession>
<organism evidence="1 2">
    <name type="scientific">Nitrospira japonica</name>
    <dbReference type="NCBI Taxonomy" id="1325564"/>
    <lineage>
        <taxon>Bacteria</taxon>
        <taxon>Pseudomonadati</taxon>
        <taxon>Nitrospirota</taxon>
        <taxon>Nitrospiria</taxon>
        <taxon>Nitrospirales</taxon>
        <taxon>Nitrospiraceae</taxon>
        <taxon>Nitrospira</taxon>
    </lineage>
</organism>
<dbReference type="KEGG" id="nja:NSJP_0562"/>
<dbReference type="STRING" id="1325564.NSJP_0562"/>
<gene>
    <name evidence="1" type="ORF">NSJP_0562</name>
</gene>
<dbReference type="RefSeq" id="WP_155969803.1">
    <property type="nucleotide sequence ID" value="NZ_LT828648.1"/>
</dbReference>
<keyword evidence="2" id="KW-1185">Reference proteome</keyword>
<evidence type="ECO:0000313" key="1">
    <source>
        <dbReference type="EMBL" id="SLM46734.1"/>
    </source>
</evidence>
<proteinExistence type="predicted"/>
<reference evidence="1 2" key="1">
    <citation type="submission" date="2017-03" db="EMBL/GenBank/DDBJ databases">
        <authorList>
            <person name="Afonso C.L."/>
            <person name="Miller P.J."/>
            <person name="Scott M.A."/>
            <person name="Spackman E."/>
            <person name="Goraichik I."/>
            <person name="Dimitrov K.M."/>
            <person name="Suarez D.L."/>
            <person name="Swayne D.E."/>
        </authorList>
    </citation>
    <scope>NUCLEOTIDE SEQUENCE [LARGE SCALE GENOMIC DNA]</scope>
    <source>
        <strain evidence="1">Genome sequencing of Nitrospira japonica strain NJ11</strain>
    </source>
</reference>
<name>A0A1W1I175_9BACT</name>
<dbReference type="Proteomes" id="UP000192042">
    <property type="component" value="Chromosome I"/>
</dbReference>
<sequence length="178" mass="19812">MKDWPNTDPMELDSLRRIIEEPKPEQGLELHVGSNVFRTTNGVVKIQGKEHLVLEVRPDPPGLFLTMDIYDEQGRRIGHLRRNSVSASSAERFAVSSSAAPNLTINDALNVMVVDRETGRTLIEAYLFQKRKIRIASGQFYSHKGEFVSISPHYCRVGTGFARFGDVIESRGGTAAIG</sequence>